<evidence type="ECO:0000256" key="1">
    <source>
        <dbReference type="SAM" id="SignalP"/>
    </source>
</evidence>
<feature type="signal peptide" evidence="1">
    <location>
        <begin position="1"/>
        <end position="29"/>
    </location>
</feature>
<dbReference type="OrthoDB" id="4233245at2"/>
<comment type="caution">
    <text evidence="2">The sequence shown here is derived from an EMBL/GenBank/DDBJ whole genome shotgun (WGS) entry which is preliminary data.</text>
</comment>
<gene>
    <name evidence="2" type="ORF">FJV41_17945</name>
</gene>
<evidence type="ECO:0008006" key="4">
    <source>
        <dbReference type="Google" id="ProtNLM"/>
    </source>
</evidence>
<evidence type="ECO:0000313" key="2">
    <source>
        <dbReference type="EMBL" id="TQF14605.1"/>
    </source>
</evidence>
<reference evidence="2 3" key="1">
    <citation type="submission" date="2019-06" db="EMBL/GenBank/DDBJ databases">
        <authorList>
            <person name="Livingstone P."/>
            <person name="Whitworth D."/>
        </authorList>
    </citation>
    <scope>NUCLEOTIDE SEQUENCE [LARGE SCALE GENOMIC DNA]</scope>
    <source>
        <strain evidence="2 3">AM401</strain>
    </source>
</reference>
<organism evidence="2 3">
    <name type="scientific">Myxococcus llanfairpwllgwyngyllgogerychwyrndrobwllllantysiliogogogochensis</name>
    <dbReference type="NCBI Taxonomy" id="2590453"/>
    <lineage>
        <taxon>Bacteria</taxon>
        <taxon>Pseudomonadati</taxon>
        <taxon>Myxococcota</taxon>
        <taxon>Myxococcia</taxon>
        <taxon>Myxococcales</taxon>
        <taxon>Cystobacterineae</taxon>
        <taxon>Myxococcaceae</taxon>
        <taxon>Myxococcus</taxon>
    </lineage>
</organism>
<sequence length="175" mass="17616">MRLFSRSRLAPLFASFVATLALFAAPASAEPVLLTCPGIVQAQYSPGMTNAPRVITATASGTFGPCVGVPLSLLSTSFVAGGMGTLSCVGGSSQLDAQLNWSDGSVSNVSVSILITVRPLGEVVATSTGTVVSGRFQGASVLITFVLAQTQVLGCFTEEGVTATVGPTVLTITGS</sequence>
<protein>
    <recommendedName>
        <fullName evidence="4">Lipoprotein</fullName>
    </recommendedName>
</protein>
<dbReference type="EMBL" id="VIFM01000064">
    <property type="protein sequence ID" value="TQF14605.1"/>
    <property type="molecule type" value="Genomic_DNA"/>
</dbReference>
<accession>A0A540X018</accession>
<dbReference type="Proteomes" id="UP000315369">
    <property type="component" value="Unassembled WGS sequence"/>
</dbReference>
<feature type="chain" id="PRO_5022194682" description="Lipoprotein" evidence="1">
    <location>
        <begin position="30"/>
        <end position="175"/>
    </location>
</feature>
<name>A0A540X018_9BACT</name>
<proteinExistence type="predicted"/>
<keyword evidence="3" id="KW-1185">Reference proteome</keyword>
<evidence type="ECO:0000313" key="3">
    <source>
        <dbReference type="Proteomes" id="UP000315369"/>
    </source>
</evidence>
<keyword evidence="1" id="KW-0732">Signal</keyword>
<dbReference type="RefSeq" id="WP_141643725.1">
    <property type="nucleotide sequence ID" value="NZ_VIFM01000064.1"/>
</dbReference>
<dbReference type="AlphaFoldDB" id="A0A540X018"/>